<evidence type="ECO:0000313" key="2">
    <source>
        <dbReference type="EMBL" id="CUI17297.1"/>
    </source>
</evidence>
<feature type="region of interest" description="Disordered" evidence="1">
    <location>
        <begin position="1"/>
        <end position="64"/>
    </location>
</feature>
<dbReference type="EMBL" id="LN879502">
    <property type="protein sequence ID" value="CUI17297.1"/>
    <property type="molecule type" value="Genomic_DNA"/>
</dbReference>
<name>A0A0U5ESY3_9BACT</name>
<protein>
    <submittedName>
        <fullName evidence="2">Uncharacterized protein</fullName>
    </submittedName>
</protein>
<dbReference type="Proteomes" id="UP000069902">
    <property type="component" value="Chromosome cPNK"/>
</dbReference>
<proteinExistence type="predicted"/>
<sequence>MSIHGPISVPLQPNWPSSHGELPTNGGNSHLAKKVLENQPTPSSPLETKKVSKTDSLKKPESPNTFFSPKLPYFPPNSKPLQTIITKVVTSRKRCWSEIEEKPLDMNPRTLYTLHSLALARICHQTKQLEEEGKLIDSVKTAVDSFLLSKYFHSGSHFAKYLLDGYHGITCLDMNVIRDNLLSLRRAIALTPDNQKLSIELDQAAEFFAMRWKELKEEGQIDEEMYNLLNQNLKQVLTEEPFKDEFMKNPELFKKVKDAPEILLKKYPHLASVNDFLSRYPEAGTIRLRDGTYNLQNLKLTLSDAEASPLTQSINLLVEEPVITSTAAKLIKDFMLKHPKVQVYLSDEADGSELAKAFLEDKTLVNGKGALMFAKGVVTGRSEPVYCYKIDPQDPFIRK</sequence>
<dbReference type="RefSeq" id="WP_059061450.1">
    <property type="nucleotide sequence ID" value="NZ_LN879502.1"/>
</dbReference>
<gene>
    <name evidence="2" type="ORF">PNK_1688</name>
</gene>
<dbReference type="KEGG" id="pnl:PNK_1688"/>
<dbReference type="PATRIC" id="fig|389348.3.peg.1893"/>
<organism evidence="2 3">
    <name type="scientific">Candidatus Protochlamydia naegleriophila</name>
    <dbReference type="NCBI Taxonomy" id="389348"/>
    <lineage>
        <taxon>Bacteria</taxon>
        <taxon>Pseudomonadati</taxon>
        <taxon>Chlamydiota</taxon>
        <taxon>Chlamydiia</taxon>
        <taxon>Parachlamydiales</taxon>
        <taxon>Parachlamydiaceae</taxon>
        <taxon>Candidatus Protochlamydia</taxon>
    </lineage>
</organism>
<reference evidence="3" key="1">
    <citation type="submission" date="2015-09" db="EMBL/GenBank/DDBJ databases">
        <authorList>
            <person name="Bertelli C."/>
        </authorList>
    </citation>
    <scope>NUCLEOTIDE SEQUENCE [LARGE SCALE GENOMIC DNA]</scope>
    <source>
        <strain evidence="3">KNic</strain>
    </source>
</reference>
<evidence type="ECO:0000256" key="1">
    <source>
        <dbReference type="SAM" id="MobiDB-lite"/>
    </source>
</evidence>
<dbReference type="STRING" id="389348.PNK_1688"/>
<dbReference type="AlphaFoldDB" id="A0A0U5ESY3"/>
<dbReference type="InParanoid" id="A0A0U5ESY3"/>
<feature type="compositionally biased region" description="Basic and acidic residues" evidence="1">
    <location>
        <begin position="47"/>
        <end position="61"/>
    </location>
</feature>
<accession>A0A0U5ESY3</accession>
<keyword evidence="3" id="KW-1185">Reference proteome</keyword>
<evidence type="ECO:0000313" key="3">
    <source>
        <dbReference type="Proteomes" id="UP000069902"/>
    </source>
</evidence>